<reference evidence="4" key="1">
    <citation type="submission" date="2016-10" db="EMBL/GenBank/DDBJ databases">
        <authorList>
            <person name="Varghese N."/>
        </authorList>
    </citation>
    <scope>NUCLEOTIDE SEQUENCE [LARGE SCALE GENOMIC DNA]</scope>
    <source>
        <strain evidence="4">Nsp8</strain>
    </source>
</reference>
<dbReference type="Proteomes" id="UP000183107">
    <property type="component" value="Unassembled WGS sequence"/>
</dbReference>
<keyword evidence="1" id="KW-0732">Signal</keyword>
<gene>
    <name evidence="3" type="ORF">SAMN05216386_2516</name>
</gene>
<name>A0A1I5E601_9PROT</name>
<dbReference type="OrthoDB" id="5570760at2"/>
<dbReference type="AlphaFoldDB" id="A0A1I5E601"/>
<accession>A0A1I5E601</accession>
<dbReference type="InterPro" id="IPR013424">
    <property type="entry name" value="Ice-binding_C"/>
</dbReference>
<keyword evidence="4" id="KW-1185">Reference proteome</keyword>
<feature type="signal peptide" evidence="1">
    <location>
        <begin position="1"/>
        <end position="25"/>
    </location>
</feature>
<evidence type="ECO:0000313" key="4">
    <source>
        <dbReference type="Proteomes" id="UP000183107"/>
    </source>
</evidence>
<feature type="chain" id="PRO_5010322307" evidence="1">
    <location>
        <begin position="26"/>
        <end position="240"/>
    </location>
</feature>
<sequence>MLRHVPIAIRLAVVLILVSSPQVLAQTHGDVEPSVIQGRLVVDESNSVPVAFSTGYKIFEGNLGDLYGGSLKTNDPGFVAASGSFLSGEQLWYQAIGKLNFWNGTSWVAAPDNISLKLEDALGSDTLITAAGVINPLGVIDAADSSGGIHRHLDFSISDSNPAGSYLATLQLSSRDASGNLPSPYLDSDPFHIVFNQGLSVPAFEASTIALTVPEPETYAMFLAGLALMGYTARRRGRRD</sequence>
<evidence type="ECO:0000313" key="3">
    <source>
        <dbReference type="EMBL" id="SFO06978.1"/>
    </source>
</evidence>
<evidence type="ECO:0000259" key="2">
    <source>
        <dbReference type="Pfam" id="PF07589"/>
    </source>
</evidence>
<feature type="domain" description="Ice-binding protein C-terminal" evidence="2">
    <location>
        <begin position="212"/>
        <end position="236"/>
    </location>
</feature>
<dbReference type="NCBIfam" id="TIGR02595">
    <property type="entry name" value="PEP_CTERM"/>
    <property type="match status" value="1"/>
</dbReference>
<evidence type="ECO:0000256" key="1">
    <source>
        <dbReference type="SAM" id="SignalP"/>
    </source>
</evidence>
<dbReference type="Pfam" id="PF07589">
    <property type="entry name" value="PEP-CTERM"/>
    <property type="match status" value="1"/>
</dbReference>
<protein>
    <submittedName>
        <fullName evidence="3">PEP-CTERM protein-sorting domain-containing protein</fullName>
    </submittedName>
</protein>
<dbReference type="EMBL" id="FOVJ01000007">
    <property type="protein sequence ID" value="SFO06978.1"/>
    <property type="molecule type" value="Genomic_DNA"/>
</dbReference>
<organism evidence="3 4">
    <name type="scientific">Nitrosospira briensis</name>
    <dbReference type="NCBI Taxonomy" id="35799"/>
    <lineage>
        <taxon>Bacteria</taxon>
        <taxon>Pseudomonadati</taxon>
        <taxon>Pseudomonadota</taxon>
        <taxon>Betaproteobacteria</taxon>
        <taxon>Nitrosomonadales</taxon>
        <taxon>Nitrosomonadaceae</taxon>
        <taxon>Nitrosospira</taxon>
    </lineage>
</organism>
<dbReference type="RefSeq" id="WP_074797952.1">
    <property type="nucleotide sequence ID" value="NZ_FOVJ01000007.1"/>
</dbReference>
<proteinExistence type="predicted"/>